<name>A0A835J3L1_9ROSI</name>
<protein>
    <submittedName>
        <fullName evidence="1">Uncharacterized protein</fullName>
    </submittedName>
</protein>
<dbReference type="Proteomes" id="UP000657918">
    <property type="component" value="Unassembled WGS sequence"/>
</dbReference>
<sequence>MELIQKVLDQPVAVSQPASLRPYNSKLKVHDQILCGKIMHSNFSKLAYSIMQSVGYVHDIRAVLFEYMLL</sequence>
<dbReference type="AlphaFoldDB" id="A0A835J3L1"/>
<gene>
    <name evidence="1" type="ORF">SADUNF_Sadunf17G0105100</name>
</gene>
<evidence type="ECO:0000313" key="2">
    <source>
        <dbReference type="Proteomes" id="UP000657918"/>
    </source>
</evidence>
<keyword evidence="2" id="KW-1185">Reference proteome</keyword>
<dbReference type="EMBL" id="JADGMS010000017">
    <property type="protein sequence ID" value="KAF9663947.1"/>
    <property type="molecule type" value="Genomic_DNA"/>
</dbReference>
<evidence type="ECO:0000313" key="1">
    <source>
        <dbReference type="EMBL" id="KAF9663947.1"/>
    </source>
</evidence>
<reference evidence="1 2" key="1">
    <citation type="submission" date="2020-10" db="EMBL/GenBank/DDBJ databases">
        <title>Plant Genome Project.</title>
        <authorList>
            <person name="Zhang R.-G."/>
        </authorList>
    </citation>
    <scope>NUCLEOTIDE SEQUENCE [LARGE SCALE GENOMIC DNA]</scope>
    <source>
        <strain evidence="1">FAFU-HL-1</strain>
        <tissue evidence="1">Leaf</tissue>
    </source>
</reference>
<proteinExistence type="predicted"/>
<comment type="caution">
    <text evidence="1">The sequence shown here is derived from an EMBL/GenBank/DDBJ whole genome shotgun (WGS) entry which is preliminary data.</text>
</comment>
<accession>A0A835J3L1</accession>
<organism evidence="1 2">
    <name type="scientific">Salix dunnii</name>
    <dbReference type="NCBI Taxonomy" id="1413687"/>
    <lineage>
        <taxon>Eukaryota</taxon>
        <taxon>Viridiplantae</taxon>
        <taxon>Streptophyta</taxon>
        <taxon>Embryophyta</taxon>
        <taxon>Tracheophyta</taxon>
        <taxon>Spermatophyta</taxon>
        <taxon>Magnoliopsida</taxon>
        <taxon>eudicotyledons</taxon>
        <taxon>Gunneridae</taxon>
        <taxon>Pentapetalae</taxon>
        <taxon>rosids</taxon>
        <taxon>fabids</taxon>
        <taxon>Malpighiales</taxon>
        <taxon>Salicaceae</taxon>
        <taxon>Saliceae</taxon>
        <taxon>Salix</taxon>
    </lineage>
</organism>